<dbReference type="AlphaFoldDB" id="A0A9W6WLI6"/>
<sequence>MRGIFNLDTSQPIFGILANSLLADTGAATNFVYSSVLSKPIQFAKLLDVQTMPFKLTVKPAFGAQTVADSRALFELSIPNTPPLRAWFVVIPDDSHHKIILGKPTLSHLNYRTSPQHDYITVNGKESILPQSSRTKVDLLSIEFVTPSSSPPSTSGSSAFSSTFSSPDSSSAFSSLFSILIS</sequence>
<gene>
    <name evidence="2" type="ORF">Amon01_001020700</name>
</gene>
<protein>
    <submittedName>
        <fullName evidence="2">Unnamed protein product</fullName>
    </submittedName>
</protein>
<feature type="region of interest" description="Disordered" evidence="1">
    <location>
        <begin position="147"/>
        <end position="173"/>
    </location>
</feature>
<keyword evidence="3" id="KW-1185">Reference proteome</keyword>
<reference evidence="2" key="1">
    <citation type="submission" date="2023-04" db="EMBL/GenBank/DDBJ databases">
        <title>Ambrosiozyma monospora NBRC 1965.</title>
        <authorList>
            <person name="Ichikawa N."/>
            <person name="Sato H."/>
            <person name="Tonouchi N."/>
        </authorList>
    </citation>
    <scope>NUCLEOTIDE SEQUENCE</scope>
    <source>
        <strain evidence="2">NBRC 1965</strain>
    </source>
</reference>
<evidence type="ECO:0000313" key="3">
    <source>
        <dbReference type="Proteomes" id="UP001165063"/>
    </source>
</evidence>
<evidence type="ECO:0000313" key="2">
    <source>
        <dbReference type="EMBL" id="GME85778.1"/>
    </source>
</evidence>
<evidence type="ECO:0000256" key="1">
    <source>
        <dbReference type="SAM" id="MobiDB-lite"/>
    </source>
</evidence>
<name>A0A9W6WLI6_AMBMO</name>
<dbReference type="Proteomes" id="UP001165063">
    <property type="component" value="Unassembled WGS sequence"/>
</dbReference>
<proteinExistence type="predicted"/>
<dbReference type="EMBL" id="BSXU01018862">
    <property type="protein sequence ID" value="GME85778.1"/>
    <property type="molecule type" value="Genomic_DNA"/>
</dbReference>
<comment type="caution">
    <text evidence="2">The sequence shown here is derived from an EMBL/GenBank/DDBJ whole genome shotgun (WGS) entry which is preliminary data.</text>
</comment>
<organism evidence="2 3">
    <name type="scientific">Ambrosiozyma monospora</name>
    <name type="common">Yeast</name>
    <name type="synonym">Endomycopsis monosporus</name>
    <dbReference type="NCBI Taxonomy" id="43982"/>
    <lineage>
        <taxon>Eukaryota</taxon>
        <taxon>Fungi</taxon>
        <taxon>Dikarya</taxon>
        <taxon>Ascomycota</taxon>
        <taxon>Saccharomycotina</taxon>
        <taxon>Pichiomycetes</taxon>
        <taxon>Pichiales</taxon>
        <taxon>Pichiaceae</taxon>
        <taxon>Ambrosiozyma</taxon>
    </lineage>
</organism>
<accession>A0A9W6WLI6</accession>